<reference evidence="1" key="1">
    <citation type="journal article" date="2020" name="New Phytol.">
        <title>Comparative genomics reveals dynamic genome evolution in host specialist ectomycorrhizal fungi.</title>
        <authorList>
            <person name="Lofgren L.A."/>
            <person name="Nguyen N.H."/>
            <person name="Vilgalys R."/>
            <person name="Ruytinx J."/>
            <person name="Liao H.L."/>
            <person name="Branco S."/>
            <person name="Kuo A."/>
            <person name="LaButti K."/>
            <person name="Lipzen A."/>
            <person name="Andreopoulos W."/>
            <person name="Pangilinan J."/>
            <person name="Riley R."/>
            <person name="Hundley H."/>
            <person name="Na H."/>
            <person name="Barry K."/>
            <person name="Grigoriev I.V."/>
            <person name="Stajich J.E."/>
            <person name="Kennedy P.G."/>
        </authorList>
    </citation>
    <scope>NUCLEOTIDE SEQUENCE</scope>
    <source>
        <strain evidence="1">DOB743</strain>
    </source>
</reference>
<comment type="caution">
    <text evidence="1">The sequence shown here is derived from an EMBL/GenBank/DDBJ whole genome shotgun (WGS) entry which is preliminary data.</text>
</comment>
<keyword evidence="2" id="KW-1185">Reference proteome</keyword>
<proteinExistence type="predicted"/>
<sequence length="178" mass="20781">MSSKWLQCGTGRYCLLLRDRNPLSLIVLLHRVQDLRTHYPSDCWLISCFFSAARHLNTPMPMHNRHSSMVNHKVQSRLERRHSRLSLPPPRRPRHPLLLILILPRQLQQPHNHSPFHCGLVSFFFSVVHLLHTSMVINAVCIHLSHLVILQSLLSLCSRRVCVFDFHNLLNLGNMSWL</sequence>
<dbReference type="EMBL" id="JABBWD010000007">
    <property type="protein sequence ID" value="KAG1781010.1"/>
    <property type="molecule type" value="Genomic_DNA"/>
</dbReference>
<name>A0A9P7A3C9_9AGAM</name>
<evidence type="ECO:0000313" key="1">
    <source>
        <dbReference type="EMBL" id="KAG1781010.1"/>
    </source>
</evidence>
<dbReference type="Proteomes" id="UP000714275">
    <property type="component" value="Unassembled WGS sequence"/>
</dbReference>
<accession>A0A9P7A3C9</accession>
<dbReference type="OrthoDB" id="2693198at2759"/>
<dbReference type="AlphaFoldDB" id="A0A9P7A3C9"/>
<protein>
    <submittedName>
        <fullName evidence="1">Uncharacterized protein</fullName>
    </submittedName>
</protein>
<evidence type="ECO:0000313" key="2">
    <source>
        <dbReference type="Proteomes" id="UP000714275"/>
    </source>
</evidence>
<organism evidence="1 2">
    <name type="scientific">Suillus placidus</name>
    <dbReference type="NCBI Taxonomy" id="48579"/>
    <lineage>
        <taxon>Eukaryota</taxon>
        <taxon>Fungi</taxon>
        <taxon>Dikarya</taxon>
        <taxon>Basidiomycota</taxon>
        <taxon>Agaricomycotina</taxon>
        <taxon>Agaricomycetes</taxon>
        <taxon>Agaricomycetidae</taxon>
        <taxon>Boletales</taxon>
        <taxon>Suillineae</taxon>
        <taxon>Suillaceae</taxon>
        <taxon>Suillus</taxon>
    </lineage>
</organism>
<gene>
    <name evidence="1" type="ORF">EV702DRAFT_1276240</name>
</gene>